<dbReference type="PANTHER" id="PTHR43312">
    <property type="entry name" value="D-THREO-ALDOSE 1-DEHYDROGENASE"/>
    <property type="match status" value="1"/>
</dbReference>
<dbReference type="PANTHER" id="PTHR43312:SF1">
    <property type="entry name" value="NADP-DEPENDENT OXIDOREDUCTASE DOMAIN-CONTAINING PROTEIN"/>
    <property type="match status" value="1"/>
</dbReference>
<feature type="domain" description="NADP-dependent oxidoreductase" evidence="1">
    <location>
        <begin position="11"/>
        <end position="211"/>
    </location>
</feature>
<gene>
    <name evidence="2" type="ORF">BB934_01710</name>
</gene>
<dbReference type="Gene3D" id="3.20.20.100">
    <property type="entry name" value="NADP-dependent oxidoreductase domain"/>
    <property type="match status" value="1"/>
</dbReference>
<protein>
    <recommendedName>
        <fullName evidence="1">NADP-dependent oxidoreductase domain-containing protein</fullName>
    </recommendedName>
</protein>
<dbReference type="RefSeq" id="WP_099508090.1">
    <property type="nucleotide sequence ID" value="NZ_CP016616.1"/>
</dbReference>
<evidence type="ECO:0000259" key="1">
    <source>
        <dbReference type="Pfam" id="PF00248"/>
    </source>
</evidence>
<name>A0A1B2EAT4_9HYPH</name>
<dbReference type="Pfam" id="PF00248">
    <property type="entry name" value="Aldo_ket_red"/>
    <property type="match status" value="1"/>
</dbReference>
<dbReference type="InterPro" id="IPR053135">
    <property type="entry name" value="AKR2_Oxidoreductase"/>
</dbReference>
<organism evidence="2">
    <name type="scientific">Microvirga ossetica</name>
    <dbReference type="NCBI Taxonomy" id="1882682"/>
    <lineage>
        <taxon>Bacteria</taxon>
        <taxon>Pseudomonadati</taxon>
        <taxon>Pseudomonadota</taxon>
        <taxon>Alphaproteobacteria</taxon>
        <taxon>Hyphomicrobiales</taxon>
        <taxon>Methylobacteriaceae</taxon>
        <taxon>Microvirga</taxon>
    </lineage>
</organism>
<dbReference type="CDD" id="cd19095">
    <property type="entry name" value="AKR_PA4992-like"/>
    <property type="match status" value="1"/>
</dbReference>
<accession>A0A1B2EAT4</accession>
<dbReference type="SUPFAM" id="SSF51430">
    <property type="entry name" value="NAD(P)-linked oxidoreductase"/>
    <property type="match status" value="1"/>
</dbReference>
<dbReference type="KEGG" id="moc:BB934_01710"/>
<proteinExistence type="predicted"/>
<sequence length="266" mass="28506">MQLKLTGPGLRLGLGLVSIGRVWGVRQSAPPDASEAQKLLSRAVELGITIFDTAPAYAESEARLGRFLADLEPSRRRALTIMTKMGEHWDFERGTSYVDHSRDALIRSIDRSLALLGSIEVVQIHKATSDMVAHPDVVAAMVYARSCGVTAFGASVSDVEAGQRALDSGLYDALQFPLNLSSAGMAPLLPALRASGRTAIVNRPFAMGGLVIEQPFEAAASAAFRHIENALPNAVILTGTGKVAHLEQNVGAFHERQVLSPQQRRS</sequence>
<dbReference type="InterPro" id="IPR023210">
    <property type="entry name" value="NADP_OxRdtase_dom"/>
</dbReference>
<dbReference type="OrthoDB" id="9768851at2"/>
<dbReference type="InterPro" id="IPR036812">
    <property type="entry name" value="NAD(P)_OxRdtase_dom_sf"/>
</dbReference>
<evidence type="ECO:0000313" key="2">
    <source>
        <dbReference type="EMBL" id="ANY77090.1"/>
    </source>
</evidence>
<dbReference type="AlphaFoldDB" id="A0A1B2EAT4"/>
<dbReference type="EMBL" id="CP016616">
    <property type="protein sequence ID" value="ANY77090.1"/>
    <property type="molecule type" value="Genomic_DNA"/>
</dbReference>
<reference evidence="2" key="1">
    <citation type="submission" date="2016-07" db="EMBL/GenBank/DDBJ databases">
        <title>Microvirga ossetica sp. nov. a new species of rhizobia isolated from root nodules of the legume species Vicia alpestris Steven originated from North Ossetia region in the Caucasus.</title>
        <authorList>
            <person name="Safronova V.I."/>
            <person name="Kuznetsova I.G."/>
            <person name="Sazanova A.L."/>
            <person name="Belimov A."/>
            <person name="Andronov E."/>
            <person name="Osledkin Y.S."/>
            <person name="Onishchuk O.P."/>
            <person name="Kurchak O.N."/>
            <person name="Shaposhnikov A.I."/>
            <person name="Willems A."/>
            <person name="Tikhonovich I.A."/>
        </authorList>
    </citation>
    <scope>NUCLEOTIDE SEQUENCE [LARGE SCALE GENOMIC DNA]</scope>
    <source>
        <strain evidence="2">V5/3M</strain>
    </source>
</reference>